<keyword evidence="4" id="KW-0630">Potassium</keyword>
<dbReference type="GO" id="GO:0015297">
    <property type="term" value="F:antiporter activity"/>
    <property type="evidence" value="ECO:0007669"/>
    <property type="project" value="InterPro"/>
</dbReference>
<feature type="transmembrane region" description="Helical" evidence="8">
    <location>
        <begin position="12"/>
        <end position="30"/>
    </location>
</feature>
<dbReference type="InterPro" id="IPR003148">
    <property type="entry name" value="RCK_N"/>
</dbReference>
<dbReference type="AlphaFoldDB" id="A0A1M6SJ47"/>
<sequence length="692" mass="73960">MLLAAGLQLPFLGELVTLLGAGTAIAYLCYRLRLEPVVGFLLAGVLVGPGGIGLVQNETLIGRMAEIGVILLLFSIGVEFSLEKLARLSRLVLGGGLLQMGITTMLVALLLALMGTSWPVAIFTGTLVALSSTALVMSLLTERGETGSAAGQASLAILIFQDLAAVGLVLLVPIMGGAGGSATDVVFTLLKALLLIGVVLVLARLLIPRLLDYVARTYRHELFLLTVVTLCFGTAFVTGLVGISLALGAFLAGLVVSESPYAEHTLSEILPLRTVFNAMFFMSVGMLLDVRFVLTNPGLVFGIALLIGVLKAVVTGASVLALGYGPRVAAIVGLGLAQIGEFSFVLERLGREVGLQPLGQPDGDALFIASATLLMLVTPLLLPAGHRLGRWLEARWPVRLPAELTADGQEVSLENHLILVGYGRDGQHLAWMLRPLQLPMLVIDLDPHRVLEAREAGLPTLLGDASRRAILEAAGIRQAKALVVLIDDRTAAERLVRLAHYLNPTLRIIARAGLLRDVEALREAGADLVVPEELETPLRLFSHVLNAYGLSAEEVAAEIQALRADNYQAFRHPEHVQHVLSALTRDQLHTREVTVHPTAPVVGRTLAELALRSRYGITVLAAYRNDRFIPNPGGDFQIRPGDRLVLVGPAQAFVACSSLFRTPLAAQHARQLGFSAQETAELEKVEPSYPSQ</sequence>
<dbReference type="InterPro" id="IPR006153">
    <property type="entry name" value="Cation/H_exchanger_TM"/>
</dbReference>
<evidence type="ECO:0000313" key="11">
    <source>
        <dbReference type="EMBL" id="SHK44598.1"/>
    </source>
</evidence>
<keyword evidence="4" id="KW-0406">Ion transport</keyword>
<keyword evidence="5 8" id="KW-0812">Transmembrane</keyword>
<comment type="similarity">
    <text evidence="2">Belongs to the monovalent cation:proton antiporter 2 (CPA2) transporter (TC 2.A.37) family.</text>
</comment>
<dbReference type="GO" id="GO:0006813">
    <property type="term" value="P:potassium ion transport"/>
    <property type="evidence" value="ECO:0007669"/>
    <property type="project" value="UniProtKB-KW"/>
</dbReference>
<feature type="transmembrane region" description="Helical" evidence="8">
    <location>
        <begin position="61"/>
        <end position="80"/>
    </location>
</feature>
<protein>
    <submittedName>
        <fullName evidence="11">Kef-type potassium/proton antiporter, CPA2 family</fullName>
    </submittedName>
</protein>
<feature type="domain" description="RCK C-terminal" evidence="10">
    <location>
        <begin position="577"/>
        <end position="662"/>
    </location>
</feature>
<feature type="transmembrane region" description="Helical" evidence="8">
    <location>
        <begin position="301"/>
        <end position="324"/>
    </location>
</feature>
<evidence type="ECO:0000259" key="9">
    <source>
        <dbReference type="PROSITE" id="PS51201"/>
    </source>
</evidence>
<dbReference type="Pfam" id="PF00999">
    <property type="entry name" value="Na_H_Exchanger"/>
    <property type="match status" value="1"/>
</dbReference>
<evidence type="ECO:0000313" key="12">
    <source>
        <dbReference type="Proteomes" id="UP000185812"/>
    </source>
</evidence>
<dbReference type="Gene3D" id="3.30.70.1450">
    <property type="entry name" value="Regulator of K+ conductance, C-terminal domain"/>
    <property type="match status" value="1"/>
</dbReference>
<dbReference type="InterPro" id="IPR036721">
    <property type="entry name" value="RCK_C_sf"/>
</dbReference>
<dbReference type="PROSITE" id="PS51201">
    <property type="entry name" value="RCK_N"/>
    <property type="match status" value="1"/>
</dbReference>
<reference evidence="12" key="1">
    <citation type="submission" date="2016-11" db="EMBL/GenBank/DDBJ databases">
        <authorList>
            <person name="Varghese N."/>
            <person name="Submissions S."/>
        </authorList>
    </citation>
    <scope>NUCLEOTIDE SEQUENCE [LARGE SCALE GENOMIC DNA]</scope>
    <source>
        <strain evidence="12">DSM 22212</strain>
    </source>
</reference>
<gene>
    <name evidence="11" type="ORF">SAMN04488087_1108</name>
</gene>
<dbReference type="EMBL" id="FRAU01000003">
    <property type="protein sequence ID" value="SHK44598.1"/>
    <property type="molecule type" value="Genomic_DNA"/>
</dbReference>
<dbReference type="InterPro" id="IPR036291">
    <property type="entry name" value="NAD(P)-bd_dom_sf"/>
</dbReference>
<feature type="domain" description="RCK N-terminal" evidence="9">
    <location>
        <begin position="414"/>
        <end position="531"/>
    </location>
</feature>
<keyword evidence="7 8" id="KW-0472">Membrane</keyword>
<evidence type="ECO:0000256" key="8">
    <source>
        <dbReference type="SAM" id="Phobius"/>
    </source>
</evidence>
<dbReference type="Gene3D" id="3.40.50.720">
    <property type="entry name" value="NAD(P)-binding Rossmann-like Domain"/>
    <property type="match status" value="1"/>
</dbReference>
<dbReference type="GO" id="GO:0016020">
    <property type="term" value="C:membrane"/>
    <property type="evidence" value="ECO:0007669"/>
    <property type="project" value="UniProtKB-SubCell"/>
</dbReference>
<dbReference type="SUPFAM" id="SSF116726">
    <property type="entry name" value="TrkA C-terminal domain-like"/>
    <property type="match status" value="1"/>
</dbReference>
<proteinExistence type="inferred from homology"/>
<evidence type="ECO:0000256" key="5">
    <source>
        <dbReference type="ARBA" id="ARBA00022692"/>
    </source>
</evidence>
<feature type="transmembrane region" description="Helical" evidence="8">
    <location>
        <begin position="222"/>
        <end position="255"/>
    </location>
</feature>
<feature type="transmembrane region" description="Helical" evidence="8">
    <location>
        <begin position="153"/>
        <end position="174"/>
    </location>
</feature>
<keyword evidence="6 8" id="KW-1133">Transmembrane helix</keyword>
<dbReference type="PANTHER" id="PTHR42751:SF3">
    <property type="entry name" value="SODIUM_GLUTAMATE SYMPORTER"/>
    <property type="match status" value="1"/>
</dbReference>
<evidence type="ECO:0000256" key="6">
    <source>
        <dbReference type="ARBA" id="ARBA00022989"/>
    </source>
</evidence>
<feature type="transmembrane region" description="Helical" evidence="8">
    <location>
        <begin position="37"/>
        <end position="55"/>
    </location>
</feature>
<feature type="transmembrane region" description="Helical" evidence="8">
    <location>
        <begin position="186"/>
        <end position="207"/>
    </location>
</feature>
<dbReference type="SUPFAM" id="SSF51735">
    <property type="entry name" value="NAD(P)-binding Rossmann-fold domains"/>
    <property type="match status" value="1"/>
</dbReference>
<evidence type="ECO:0000256" key="7">
    <source>
        <dbReference type="ARBA" id="ARBA00023136"/>
    </source>
</evidence>
<dbReference type="RefSeq" id="WP_072714975.1">
    <property type="nucleotide sequence ID" value="NZ_FRAU01000003.1"/>
</dbReference>
<comment type="subcellular location">
    <subcellularLocation>
        <location evidence="1">Membrane</location>
        <topology evidence="1">Multi-pass membrane protein</topology>
    </subcellularLocation>
</comment>
<dbReference type="Pfam" id="PF02254">
    <property type="entry name" value="TrkA_N"/>
    <property type="match status" value="1"/>
</dbReference>
<evidence type="ECO:0000259" key="10">
    <source>
        <dbReference type="PROSITE" id="PS51202"/>
    </source>
</evidence>
<evidence type="ECO:0000256" key="2">
    <source>
        <dbReference type="ARBA" id="ARBA00005551"/>
    </source>
</evidence>
<dbReference type="OrthoDB" id="9781411at2"/>
<keyword evidence="3" id="KW-0813">Transport</keyword>
<feature type="transmembrane region" description="Helical" evidence="8">
    <location>
        <begin position="92"/>
        <end position="114"/>
    </location>
</feature>
<dbReference type="InterPro" id="IPR006037">
    <property type="entry name" value="RCK_C"/>
</dbReference>
<dbReference type="GO" id="GO:1902600">
    <property type="term" value="P:proton transmembrane transport"/>
    <property type="evidence" value="ECO:0007669"/>
    <property type="project" value="InterPro"/>
</dbReference>
<dbReference type="PANTHER" id="PTHR42751">
    <property type="entry name" value="SODIUM/HYDROGEN EXCHANGER FAMILY/TRKA DOMAIN PROTEIN"/>
    <property type="match status" value="1"/>
</dbReference>
<organism evidence="11 12">
    <name type="scientific">Rhodothermus profundi</name>
    <dbReference type="NCBI Taxonomy" id="633813"/>
    <lineage>
        <taxon>Bacteria</taxon>
        <taxon>Pseudomonadati</taxon>
        <taxon>Rhodothermota</taxon>
        <taxon>Rhodothermia</taxon>
        <taxon>Rhodothermales</taxon>
        <taxon>Rhodothermaceae</taxon>
        <taxon>Rhodothermus</taxon>
    </lineage>
</organism>
<keyword evidence="4" id="KW-0633">Potassium transport</keyword>
<dbReference type="Proteomes" id="UP000185812">
    <property type="component" value="Unassembled WGS sequence"/>
</dbReference>
<dbReference type="STRING" id="633813.SAMN04488087_1108"/>
<dbReference type="PROSITE" id="PS51202">
    <property type="entry name" value="RCK_C"/>
    <property type="match status" value="1"/>
</dbReference>
<dbReference type="Pfam" id="PF02080">
    <property type="entry name" value="TrkA_C"/>
    <property type="match status" value="1"/>
</dbReference>
<evidence type="ECO:0000256" key="4">
    <source>
        <dbReference type="ARBA" id="ARBA00022538"/>
    </source>
</evidence>
<name>A0A1M6SJ47_9BACT</name>
<keyword evidence="12" id="KW-1185">Reference proteome</keyword>
<feature type="transmembrane region" description="Helical" evidence="8">
    <location>
        <begin position="275"/>
        <end position="294"/>
    </location>
</feature>
<evidence type="ECO:0000256" key="3">
    <source>
        <dbReference type="ARBA" id="ARBA00022448"/>
    </source>
</evidence>
<dbReference type="InterPro" id="IPR038770">
    <property type="entry name" value="Na+/solute_symporter_sf"/>
</dbReference>
<feature type="transmembrane region" description="Helical" evidence="8">
    <location>
        <begin position="120"/>
        <end position="141"/>
    </location>
</feature>
<accession>A0A1M6SJ47</accession>
<dbReference type="GO" id="GO:0008324">
    <property type="term" value="F:monoatomic cation transmembrane transporter activity"/>
    <property type="evidence" value="ECO:0007669"/>
    <property type="project" value="InterPro"/>
</dbReference>
<evidence type="ECO:0000256" key="1">
    <source>
        <dbReference type="ARBA" id="ARBA00004141"/>
    </source>
</evidence>
<dbReference type="Gene3D" id="1.20.1530.20">
    <property type="match status" value="1"/>
</dbReference>